<gene>
    <name evidence="2" type="ORF">J2Z76_001504</name>
</gene>
<proteinExistence type="predicted"/>
<name>A0ABS4GD63_9FIRM</name>
<comment type="caution">
    <text evidence="2">The sequence shown here is derived from an EMBL/GenBank/DDBJ whole genome shotgun (WGS) entry which is preliminary data.</text>
</comment>
<keyword evidence="1" id="KW-0812">Transmembrane</keyword>
<accession>A0ABS4GD63</accession>
<feature type="transmembrane region" description="Helical" evidence="1">
    <location>
        <begin position="29"/>
        <end position="49"/>
    </location>
</feature>
<dbReference type="Proteomes" id="UP001519342">
    <property type="component" value="Unassembled WGS sequence"/>
</dbReference>
<reference evidence="2 3" key="1">
    <citation type="submission" date="2021-03" db="EMBL/GenBank/DDBJ databases">
        <title>Genomic Encyclopedia of Type Strains, Phase IV (KMG-IV): sequencing the most valuable type-strain genomes for metagenomic binning, comparative biology and taxonomic classification.</title>
        <authorList>
            <person name="Goeker M."/>
        </authorList>
    </citation>
    <scope>NUCLEOTIDE SEQUENCE [LARGE SCALE GENOMIC DNA]</scope>
    <source>
        <strain evidence="2 3">DSM 24004</strain>
    </source>
</reference>
<keyword evidence="1" id="KW-0472">Membrane</keyword>
<protein>
    <submittedName>
        <fullName evidence="2">Paraquat-inducible protein A</fullName>
    </submittedName>
</protein>
<feature type="transmembrane region" description="Helical" evidence="1">
    <location>
        <begin position="76"/>
        <end position="109"/>
    </location>
</feature>
<evidence type="ECO:0000256" key="1">
    <source>
        <dbReference type="SAM" id="Phobius"/>
    </source>
</evidence>
<evidence type="ECO:0000313" key="2">
    <source>
        <dbReference type="EMBL" id="MBP1925645.1"/>
    </source>
</evidence>
<evidence type="ECO:0000313" key="3">
    <source>
        <dbReference type="Proteomes" id="UP001519342"/>
    </source>
</evidence>
<keyword evidence="1" id="KW-1133">Transmembrane helix</keyword>
<keyword evidence="3" id="KW-1185">Reference proteome</keyword>
<sequence length="124" mass="13733">MIVLSIFSIYDAPVNGGGLNIQSGSLGPFAILIAIASFILTLLAVYNIFMGIKEIGQKAENSYISEEASNRWTQFLYLQIAGMFTFVLILIPILAIINIIALLIINIIYTINVLEFMKKCQETL</sequence>
<dbReference type="RefSeq" id="WP_209511369.1">
    <property type="nucleotide sequence ID" value="NZ_JAGGKS010000003.1"/>
</dbReference>
<dbReference type="EMBL" id="JAGGKS010000003">
    <property type="protein sequence ID" value="MBP1925645.1"/>
    <property type="molecule type" value="Genomic_DNA"/>
</dbReference>
<organism evidence="2 3">
    <name type="scientific">Sedimentibacter acidaminivorans</name>
    <dbReference type="NCBI Taxonomy" id="913099"/>
    <lineage>
        <taxon>Bacteria</taxon>
        <taxon>Bacillati</taxon>
        <taxon>Bacillota</taxon>
        <taxon>Tissierellia</taxon>
        <taxon>Sedimentibacter</taxon>
    </lineage>
</organism>